<gene>
    <name evidence="14" type="ORF">N656DRAFT_79650</name>
</gene>
<keyword evidence="8" id="KW-0238">DNA-binding</keyword>
<evidence type="ECO:0000256" key="7">
    <source>
        <dbReference type="ARBA" id="ARBA00023015"/>
    </source>
</evidence>
<name>A0AAN6TEC3_9PEZI</name>
<accession>A0AAN6TEC3</accession>
<evidence type="ECO:0000313" key="15">
    <source>
        <dbReference type="Proteomes" id="UP001302812"/>
    </source>
</evidence>
<keyword evidence="4" id="KW-0479">Metal-binding</keyword>
<keyword evidence="7" id="KW-0805">Transcription regulation</keyword>
<dbReference type="SUPFAM" id="SSF46689">
    <property type="entry name" value="Homeodomain-like"/>
    <property type="match status" value="1"/>
</dbReference>
<dbReference type="GO" id="GO:0008270">
    <property type="term" value="F:zinc ion binding"/>
    <property type="evidence" value="ECO:0007669"/>
    <property type="project" value="InterPro"/>
</dbReference>
<evidence type="ECO:0000256" key="4">
    <source>
        <dbReference type="ARBA" id="ARBA00022723"/>
    </source>
</evidence>
<dbReference type="InterPro" id="IPR004026">
    <property type="entry name" value="Ada_DNA_repair_Zn-bd"/>
</dbReference>
<evidence type="ECO:0000256" key="2">
    <source>
        <dbReference type="ARBA" id="ARBA00022603"/>
    </source>
</evidence>
<dbReference type="InterPro" id="IPR009057">
    <property type="entry name" value="Homeodomain-like_sf"/>
</dbReference>
<dbReference type="Gene3D" id="1.10.10.60">
    <property type="entry name" value="Homeodomain-like"/>
    <property type="match status" value="1"/>
</dbReference>
<evidence type="ECO:0000256" key="11">
    <source>
        <dbReference type="ARBA" id="ARBA00023204"/>
    </source>
</evidence>
<reference evidence="14" key="2">
    <citation type="submission" date="2023-05" db="EMBL/GenBank/DDBJ databases">
        <authorList>
            <consortium name="Lawrence Berkeley National Laboratory"/>
            <person name="Steindorff A."/>
            <person name="Hensen N."/>
            <person name="Bonometti L."/>
            <person name="Westerberg I."/>
            <person name="Brannstrom I.O."/>
            <person name="Guillou S."/>
            <person name="Cros-Aarteil S."/>
            <person name="Calhoun S."/>
            <person name="Haridas S."/>
            <person name="Kuo A."/>
            <person name="Mondo S."/>
            <person name="Pangilinan J."/>
            <person name="Riley R."/>
            <person name="Labutti K."/>
            <person name="Andreopoulos B."/>
            <person name="Lipzen A."/>
            <person name="Chen C."/>
            <person name="Yanf M."/>
            <person name="Daum C."/>
            <person name="Ng V."/>
            <person name="Clum A."/>
            <person name="Ohm R."/>
            <person name="Martin F."/>
            <person name="Silar P."/>
            <person name="Natvig D."/>
            <person name="Lalanne C."/>
            <person name="Gautier V."/>
            <person name="Ament-Velasquez S.L."/>
            <person name="Kruys A."/>
            <person name="Hutchinson M.I."/>
            <person name="Powell A.J."/>
            <person name="Barry K."/>
            <person name="Miller A.N."/>
            <person name="Grigoriev I.V."/>
            <person name="Debuchy R."/>
            <person name="Gladieux P."/>
            <person name="Thoren M.H."/>
            <person name="Johannesson H."/>
        </authorList>
    </citation>
    <scope>NUCLEOTIDE SEQUENCE</scope>
    <source>
        <strain evidence="14">CBS 508.74</strain>
    </source>
</reference>
<dbReference type="GO" id="GO:0003700">
    <property type="term" value="F:DNA-binding transcription factor activity"/>
    <property type="evidence" value="ECO:0007669"/>
    <property type="project" value="InterPro"/>
</dbReference>
<keyword evidence="2" id="KW-0489">Methyltransferase</keyword>
<evidence type="ECO:0000256" key="1">
    <source>
        <dbReference type="ARBA" id="ARBA00001947"/>
    </source>
</evidence>
<organism evidence="14 15">
    <name type="scientific">Canariomyces notabilis</name>
    <dbReference type="NCBI Taxonomy" id="2074819"/>
    <lineage>
        <taxon>Eukaryota</taxon>
        <taxon>Fungi</taxon>
        <taxon>Dikarya</taxon>
        <taxon>Ascomycota</taxon>
        <taxon>Pezizomycotina</taxon>
        <taxon>Sordariomycetes</taxon>
        <taxon>Sordariomycetidae</taxon>
        <taxon>Sordariales</taxon>
        <taxon>Chaetomiaceae</taxon>
        <taxon>Canariomyces</taxon>
    </lineage>
</organism>
<dbReference type="Gene3D" id="3.40.10.10">
    <property type="entry name" value="DNA Methylphosphotriester Repair Domain"/>
    <property type="match status" value="1"/>
</dbReference>
<evidence type="ECO:0000256" key="10">
    <source>
        <dbReference type="ARBA" id="ARBA00023163"/>
    </source>
</evidence>
<dbReference type="GO" id="GO:0043565">
    <property type="term" value="F:sequence-specific DNA binding"/>
    <property type="evidence" value="ECO:0007669"/>
    <property type="project" value="InterPro"/>
</dbReference>
<sequence>MFDTPESRWRALQTRNRLAASAFLYGVTTTRIYCRPACPSRLARQANIVFFDSATEAESAGFRPCRRCKPSKSDFEPKTVQHEKAVRKACNLIDAAGGRLTLDNLASSVGLSPRYFHGIFKNAMGVTPSVYAMRVRKGKTVRTLQSGDKPEEACTVNRALSSGTGHGRNGGETRESVLSGGISPSGWPQNVADLGFTKKICFDRR</sequence>
<dbReference type="PROSITE" id="PS00041">
    <property type="entry name" value="HTH_ARAC_FAMILY_1"/>
    <property type="match status" value="1"/>
</dbReference>
<evidence type="ECO:0000256" key="8">
    <source>
        <dbReference type="ARBA" id="ARBA00023125"/>
    </source>
</evidence>
<dbReference type="RefSeq" id="XP_064670442.1">
    <property type="nucleotide sequence ID" value="XM_064817535.1"/>
</dbReference>
<dbReference type="InterPro" id="IPR035451">
    <property type="entry name" value="Ada-like_dom_sf"/>
</dbReference>
<proteinExistence type="predicted"/>
<evidence type="ECO:0000256" key="5">
    <source>
        <dbReference type="ARBA" id="ARBA00022763"/>
    </source>
</evidence>
<evidence type="ECO:0000256" key="6">
    <source>
        <dbReference type="ARBA" id="ARBA00022833"/>
    </source>
</evidence>
<dbReference type="Proteomes" id="UP001302812">
    <property type="component" value="Unassembled WGS sequence"/>
</dbReference>
<dbReference type="AlphaFoldDB" id="A0AAN6TEC3"/>
<evidence type="ECO:0000256" key="9">
    <source>
        <dbReference type="ARBA" id="ARBA00023159"/>
    </source>
</evidence>
<keyword evidence="11" id="KW-0234">DNA repair</keyword>
<feature type="domain" description="HTH araC/xylS-type" evidence="13">
    <location>
        <begin position="87"/>
        <end position="190"/>
    </location>
</feature>
<dbReference type="Pfam" id="PF00165">
    <property type="entry name" value="HTH_AraC"/>
    <property type="match status" value="1"/>
</dbReference>
<keyword evidence="5" id="KW-0227">DNA damage</keyword>
<keyword evidence="9" id="KW-0010">Activator</keyword>
<comment type="cofactor">
    <cofactor evidence="1">
        <name>Zn(2+)</name>
        <dbReference type="ChEBI" id="CHEBI:29105"/>
    </cofactor>
</comment>
<evidence type="ECO:0000256" key="12">
    <source>
        <dbReference type="SAM" id="MobiDB-lite"/>
    </source>
</evidence>
<dbReference type="InterPro" id="IPR018060">
    <property type="entry name" value="HTH_AraC"/>
</dbReference>
<evidence type="ECO:0000259" key="13">
    <source>
        <dbReference type="PROSITE" id="PS01124"/>
    </source>
</evidence>
<dbReference type="SUPFAM" id="SSF57884">
    <property type="entry name" value="Ada DNA repair protein, N-terminal domain (N-Ada 10)"/>
    <property type="match status" value="1"/>
</dbReference>
<feature type="region of interest" description="Disordered" evidence="12">
    <location>
        <begin position="159"/>
        <end position="184"/>
    </location>
</feature>
<dbReference type="Pfam" id="PF02805">
    <property type="entry name" value="Ada_Zn_binding"/>
    <property type="match status" value="1"/>
</dbReference>
<dbReference type="GO" id="GO:0032259">
    <property type="term" value="P:methylation"/>
    <property type="evidence" value="ECO:0007669"/>
    <property type="project" value="UniProtKB-KW"/>
</dbReference>
<dbReference type="GO" id="GO:0006281">
    <property type="term" value="P:DNA repair"/>
    <property type="evidence" value="ECO:0007669"/>
    <property type="project" value="UniProtKB-KW"/>
</dbReference>
<dbReference type="InterPro" id="IPR018062">
    <property type="entry name" value="HTH_AraC-typ_CS"/>
</dbReference>
<comment type="caution">
    <text evidence="14">The sequence shown here is derived from an EMBL/GenBank/DDBJ whole genome shotgun (WGS) entry which is preliminary data.</text>
</comment>
<keyword evidence="10" id="KW-0804">Transcription</keyword>
<evidence type="ECO:0000256" key="3">
    <source>
        <dbReference type="ARBA" id="ARBA00022679"/>
    </source>
</evidence>
<keyword evidence="3" id="KW-0808">Transferase</keyword>
<keyword evidence="6" id="KW-0862">Zinc</keyword>
<dbReference type="EMBL" id="MU853341">
    <property type="protein sequence ID" value="KAK4112872.1"/>
    <property type="molecule type" value="Genomic_DNA"/>
</dbReference>
<dbReference type="GO" id="GO:0008168">
    <property type="term" value="F:methyltransferase activity"/>
    <property type="evidence" value="ECO:0007669"/>
    <property type="project" value="UniProtKB-KW"/>
</dbReference>
<dbReference type="PROSITE" id="PS01124">
    <property type="entry name" value="HTH_ARAC_FAMILY_2"/>
    <property type="match status" value="1"/>
</dbReference>
<keyword evidence="15" id="KW-1185">Reference proteome</keyword>
<dbReference type="GeneID" id="89941660"/>
<reference evidence="14" key="1">
    <citation type="journal article" date="2023" name="Mol. Phylogenet. Evol.">
        <title>Genome-scale phylogeny and comparative genomics of the fungal order Sordariales.</title>
        <authorList>
            <person name="Hensen N."/>
            <person name="Bonometti L."/>
            <person name="Westerberg I."/>
            <person name="Brannstrom I.O."/>
            <person name="Guillou S."/>
            <person name="Cros-Aarteil S."/>
            <person name="Calhoun S."/>
            <person name="Haridas S."/>
            <person name="Kuo A."/>
            <person name="Mondo S."/>
            <person name="Pangilinan J."/>
            <person name="Riley R."/>
            <person name="LaButti K."/>
            <person name="Andreopoulos B."/>
            <person name="Lipzen A."/>
            <person name="Chen C."/>
            <person name="Yan M."/>
            <person name="Daum C."/>
            <person name="Ng V."/>
            <person name="Clum A."/>
            <person name="Steindorff A."/>
            <person name="Ohm R.A."/>
            <person name="Martin F."/>
            <person name="Silar P."/>
            <person name="Natvig D.O."/>
            <person name="Lalanne C."/>
            <person name="Gautier V."/>
            <person name="Ament-Velasquez S.L."/>
            <person name="Kruys A."/>
            <person name="Hutchinson M.I."/>
            <person name="Powell A.J."/>
            <person name="Barry K."/>
            <person name="Miller A.N."/>
            <person name="Grigoriev I.V."/>
            <person name="Debuchy R."/>
            <person name="Gladieux P."/>
            <person name="Hiltunen Thoren M."/>
            <person name="Johannesson H."/>
        </authorList>
    </citation>
    <scope>NUCLEOTIDE SEQUENCE</scope>
    <source>
        <strain evidence="14">CBS 508.74</strain>
    </source>
</reference>
<evidence type="ECO:0000313" key="14">
    <source>
        <dbReference type="EMBL" id="KAK4112872.1"/>
    </source>
</evidence>
<protein>
    <recommendedName>
        <fullName evidence="13">HTH araC/xylS-type domain-containing protein</fullName>
    </recommendedName>
</protein>